<dbReference type="Gene3D" id="3.40.50.2300">
    <property type="match status" value="1"/>
</dbReference>
<dbReference type="Pfam" id="PF00072">
    <property type="entry name" value="Response_reg"/>
    <property type="match status" value="1"/>
</dbReference>
<organism evidence="3 4">
    <name type="scientific">Chamaesiphon minutus (strain ATCC 27169 / PCC 6605)</name>
    <dbReference type="NCBI Taxonomy" id="1173020"/>
    <lineage>
        <taxon>Bacteria</taxon>
        <taxon>Bacillati</taxon>
        <taxon>Cyanobacteriota</taxon>
        <taxon>Cyanophyceae</taxon>
        <taxon>Gomontiellales</taxon>
        <taxon>Chamaesiphonaceae</taxon>
        <taxon>Chamaesiphon</taxon>
    </lineage>
</organism>
<evidence type="ECO:0000259" key="2">
    <source>
        <dbReference type="PROSITE" id="PS50110"/>
    </source>
</evidence>
<dbReference type="GO" id="GO:0003677">
    <property type="term" value="F:DNA binding"/>
    <property type="evidence" value="ECO:0007669"/>
    <property type="project" value="UniProtKB-KW"/>
</dbReference>
<dbReference type="HOGENOM" id="CLU_000445_69_17_3"/>
<keyword evidence="4" id="KW-1185">Reference proteome</keyword>
<dbReference type="SMART" id="SM00448">
    <property type="entry name" value="REC"/>
    <property type="match status" value="1"/>
</dbReference>
<dbReference type="PANTHER" id="PTHR44520">
    <property type="entry name" value="RESPONSE REGULATOR RCP1-RELATED"/>
    <property type="match status" value="1"/>
</dbReference>
<feature type="domain" description="Response regulatory" evidence="2">
    <location>
        <begin position="11"/>
        <end position="138"/>
    </location>
</feature>
<dbReference type="STRING" id="1173020.Cha6605_0522"/>
<dbReference type="InterPro" id="IPR001789">
    <property type="entry name" value="Sig_transdc_resp-reg_receiver"/>
</dbReference>
<dbReference type="InterPro" id="IPR052893">
    <property type="entry name" value="TCS_response_regulator"/>
</dbReference>
<dbReference type="InterPro" id="IPR011006">
    <property type="entry name" value="CheY-like_superfamily"/>
</dbReference>
<dbReference type="Proteomes" id="UP000010366">
    <property type="component" value="Chromosome"/>
</dbReference>
<dbReference type="CDD" id="cd17557">
    <property type="entry name" value="REC_Rcp-like"/>
    <property type="match status" value="1"/>
</dbReference>
<keyword evidence="3" id="KW-0238">DNA-binding</keyword>
<protein>
    <submittedName>
        <fullName evidence="3">Response regulator with CheY-like receiver domain and winged-helix DNA-binding domain</fullName>
    </submittedName>
</protein>
<accession>K9UC92</accession>
<evidence type="ECO:0000313" key="3">
    <source>
        <dbReference type="EMBL" id="AFY91809.1"/>
    </source>
</evidence>
<dbReference type="eggNOG" id="COG0784">
    <property type="taxonomic scope" value="Bacteria"/>
</dbReference>
<dbReference type="RefSeq" id="WP_015158003.1">
    <property type="nucleotide sequence ID" value="NC_019697.1"/>
</dbReference>
<sequence length="147" mass="16606">MTNTINNSILNILLVEDDEVDVMKVQRAFEAGNITNPLYIASNGIEALEMLRGKPGQPAVVPPDRRLILLDLNMPTMNGLRFLQELRADEKIRHTTVVVFATSNAESDKIESYGLNVAGYIHKPTRFEEFVELLVAINNYWTLCQMN</sequence>
<keyword evidence="1" id="KW-0597">Phosphoprotein</keyword>
<dbReference type="EMBL" id="CP003600">
    <property type="protein sequence ID" value="AFY91809.1"/>
    <property type="molecule type" value="Genomic_DNA"/>
</dbReference>
<dbReference type="KEGG" id="cmp:Cha6605_0522"/>
<gene>
    <name evidence="3" type="ORF">Cha6605_0522</name>
</gene>
<dbReference type="SUPFAM" id="SSF52172">
    <property type="entry name" value="CheY-like"/>
    <property type="match status" value="1"/>
</dbReference>
<name>K9UC92_CHAP6</name>
<evidence type="ECO:0000256" key="1">
    <source>
        <dbReference type="PROSITE-ProRule" id="PRU00169"/>
    </source>
</evidence>
<reference evidence="3 4" key="1">
    <citation type="submission" date="2012-05" db="EMBL/GenBank/DDBJ databases">
        <title>Finished chromosome of genome of Chamaesiphon sp. PCC 6605.</title>
        <authorList>
            <consortium name="US DOE Joint Genome Institute"/>
            <person name="Gugger M."/>
            <person name="Coursin T."/>
            <person name="Rippka R."/>
            <person name="Tandeau De Marsac N."/>
            <person name="Huntemann M."/>
            <person name="Wei C.-L."/>
            <person name="Han J."/>
            <person name="Detter J.C."/>
            <person name="Han C."/>
            <person name="Tapia R."/>
            <person name="Chen A."/>
            <person name="Kyrpides N."/>
            <person name="Mavromatis K."/>
            <person name="Markowitz V."/>
            <person name="Szeto E."/>
            <person name="Ivanova N."/>
            <person name="Pagani I."/>
            <person name="Pati A."/>
            <person name="Goodwin L."/>
            <person name="Nordberg H.P."/>
            <person name="Cantor M.N."/>
            <person name="Hua S.X."/>
            <person name="Woyke T."/>
            <person name="Kerfeld C.A."/>
        </authorList>
    </citation>
    <scope>NUCLEOTIDE SEQUENCE [LARGE SCALE GENOMIC DNA]</scope>
    <source>
        <strain evidence="4">ATCC 27169 / PCC 6605</strain>
    </source>
</reference>
<evidence type="ECO:0000313" key="4">
    <source>
        <dbReference type="Proteomes" id="UP000010366"/>
    </source>
</evidence>
<proteinExistence type="predicted"/>
<feature type="modified residue" description="4-aspartylphosphate" evidence="1">
    <location>
        <position position="71"/>
    </location>
</feature>
<dbReference type="AlphaFoldDB" id="K9UC92"/>
<dbReference type="PANTHER" id="PTHR44520:SF2">
    <property type="entry name" value="RESPONSE REGULATOR RCP1"/>
    <property type="match status" value="1"/>
</dbReference>
<dbReference type="GO" id="GO:0000160">
    <property type="term" value="P:phosphorelay signal transduction system"/>
    <property type="evidence" value="ECO:0007669"/>
    <property type="project" value="InterPro"/>
</dbReference>
<dbReference type="PROSITE" id="PS50110">
    <property type="entry name" value="RESPONSE_REGULATORY"/>
    <property type="match status" value="1"/>
</dbReference>